<protein>
    <submittedName>
        <fullName evidence="9">Uncharacterized protein</fullName>
    </submittedName>
</protein>
<proteinExistence type="predicted"/>
<dbReference type="InterPro" id="IPR006630">
    <property type="entry name" value="La_HTH"/>
</dbReference>
<dbReference type="Pfam" id="PF00076">
    <property type="entry name" value="RRM_1"/>
    <property type="match status" value="1"/>
</dbReference>
<dbReference type="SMART" id="SM00360">
    <property type="entry name" value="RRM"/>
    <property type="match status" value="1"/>
</dbReference>
<dbReference type="GO" id="GO:0010494">
    <property type="term" value="C:cytoplasmic stress granule"/>
    <property type="evidence" value="ECO:0007669"/>
    <property type="project" value="TreeGrafter"/>
</dbReference>
<keyword evidence="3" id="KW-0539">Nucleus</keyword>
<dbReference type="InterPro" id="IPR012677">
    <property type="entry name" value="Nucleotide-bd_a/b_plait_sf"/>
</dbReference>
<dbReference type="SUPFAM" id="SSF46785">
    <property type="entry name" value="Winged helix' DNA-binding domain"/>
    <property type="match status" value="1"/>
</dbReference>
<evidence type="ECO:0000256" key="2">
    <source>
        <dbReference type="ARBA" id="ARBA00022884"/>
    </source>
</evidence>
<evidence type="ECO:0000256" key="5">
    <source>
        <dbReference type="SAM" id="MobiDB-lite"/>
    </source>
</evidence>
<reference evidence="9" key="1">
    <citation type="submission" date="2022-11" db="UniProtKB">
        <authorList>
            <consortium name="WormBaseParasite"/>
        </authorList>
    </citation>
    <scope>IDENTIFICATION</scope>
</reference>
<dbReference type="WBParaSite" id="ACRNAN_Path_125.g441.t1">
    <property type="protein sequence ID" value="ACRNAN_Path_125.g441.t1"/>
    <property type="gene ID" value="ACRNAN_Path_125.g441"/>
</dbReference>
<keyword evidence="2 4" id="KW-0694">RNA-binding</keyword>
<dbReference type="InterPro" id="IPR036388">
    <property type="entry name" value="WH-like_DNA-bd_sf"/>
</dbReference>
<dbReference type="GO" id="GO:0045727">
    <property type="term" value="P:positive regulation of translation"/>
    <property type="evidence" value="ECO:0007669"/>
    <property type="project" value="TreeGrafter"/>
</dbReference>
<evidence type="ECO:0000256" key="3">
    <source>
        <dbReference type="ARBA" id="ARBA00023242"/>
    </source>
</evidence>
<sequence>MAETENGHESHAPPPELAKKVIEQVEYYFGDINLPRDKFLQDEIKKEDGWVPLTTMLKFNRLKQLCDDTEQLANSLHDSLLIHVSQDNTKIRRNPEIPLPENSLEYWQEVKNRTVYVKGFPADTALDEIQEFVKPHGPVKNILMRRLKGEKTFKGSVFITFADKESAQKFVQNDEAKEFKGQELYKLMQMDYWTKKNQENKQKREEAKALKQAKNKETQDESKKSVYAPIFVKGIILQVQGQK</sequence>
<evidence type="ECO:0000259" key="6">
    <source>
        <dbReference type="PROSITE" id="PS50102"/>
    </source>
</evidence>
<dbReference type="GO" id="GO:0003729">
    <property type="term" value="F:mRNA binding"/>
    <property type="evidence" value="ECO:0007669"/>
    <property type="project" value="TreeGrafter"/>
</dbReference>
<dbReference type="PROSITE" id="PS50961">
    <property type="entry name" value="HTH_LA"/>
    <property type="match status" value="1"/>
</dbReference>
<dbReference type="Gene3D" id="3.30.70.330">
    <property type="match status" value="1"/>
</dbReference>
<dbReference type="InterPro" id="IPR000504">
    <property type="entry name" value="RRM_dom"/>
</dbReference>
<dbReference type="GO" id="GO:0008033">
    <property type="term" value="P:tRNA processing"/>
    <property type="evidence" value="ECO:0007669"/>
    <property type="project" value="TreeGrafter"/>
</dbReference>
<comment type="subcellular location">
    <subcellularLocation>
        <location evidence="1">Nucleus</location>
    </subcellularLocation>
</comment>
<accession>A0A914BXU3</accession>
<dbReference type="CDD" id="cd12291">
    <property type="entry name" value="RRM1_La"/>
    <property type="match status" value="1"/>
</dbReference>
<evidence type="ECO:0000313" key="9">
    <source>
        <dbReference type="WBParaSite" id="ACRNAN_Path_125.g441.t1"/>
    </source>
</evidence>
<dbReference type="Gene3D" id="1.10.10.10">
    <property type="entry name" value="Winged helix-like DNA-binding domain superfamily/Winged helix DNA-binding domain"/>
    <property type="match status" value="1"/>
</dbReference>
<dbReference type="GO" id="GO:0005829">
    <property type="term" value="C:cytosol"/>
    <property type="evidence" value="ECO:0007669"/>
    <property type="project" value="TreeGrafter"/>
</dbReference>
<dbReference type="SUPFAM" id="SSF54928">
    <property type="entry name" value="RNA-binding domain, RBD"/>
    <property type="match status" value="1"/>
</dbReference>
<dbReference type="AlphaFoldDB" id="A0A914BXU3"/>
<evidence type="ECO:0000256" key="1">
    <source>
        <dbReference type="ARBA" id="ARBA00004123"/>
    </source>
</evidence>
<evidence type="ECO:0000313" key="8">
    <source>
        <dbReference type="Proteomes" id="UP000887540"/>
    </source>
</evidence>
<dbReference type="InterPro" id="IPR036390">
    <property type="entry name" value="WH_DNA-bd_sf"/>
</dbReference>
<feature type="domain" description="RRM" evidence="6">
    <location>
        <begin position="113"/>
        <end position="195"/>
    </location>
</feature>
<dbReference type="InterPro" id="IPR045180">
    <property type="entry name" value="La_dom_prot"/>
</dbReference>
<dbReference type="GO" id="GO:1990904">
    <property type="term" value="C:ribonucleoprotein complex"/>
    <property type="evidence" value="ECO:0007669"/>
    <property type="project" value="InterPro"/>
</dbReference>
<evidence type="ECO:0000259" key="7">
    <source>
        <dbReference type="PROSITE" id="PS50961"/>
    </source>
</evidence>
<dbReference type="PROSITE" id="PS50102">
    <property type="entry name" value="RRM"/>
    <property type="match status" value="1"/>
</dbReference>
<dbReference type="InterPro" id="IPR002344">
    <property type="entry name" value="Lupus_La"/>
</dbReference>
<keyword evidence="8" id="KW-1185">Reference proteome</keyword>
<dbReference type="PANTHER" id="PTHR22792">
    <property type="entry name" value="LUPUS LA PROTEIN-RELATED"/>
    <property type="match status" value="1"/>
</dbReference>
<evidence type="ECO:0000256" key="4">
    <source>
        <dbReference type="PROSITE-ProRule" id="PRU00332"/>
    </source>
</evidence>
<organism evidence="8 9">
    <name type="scientific">Acrobeloides nanus</name>
    <dbReference type="NCBI Taxonomy" id="290746"/>
    <lineage>
        <taxon>Eukaryota</taxon>
        <taxon>Metazoa</taxon>
        <taxon>Ecdysozoa</taxon>
        <taxon>Nematoda</taxon>
        <taxon>Chromadorea</taxon>
        <taxon>Rhabditida</taxon>
        <taxon>Tylenchina</taxon>
        <taxon>Cephalobomorpha</taxon>
        <taxon>Cephaloboidea</taxon>
        <taxon>Cephalobidae</taxon>
        <taxon>Acrobeloides</taxon>
    </lineage>
</organism>
<dbReference type="GO" id="GO:0005634">
    <property type="term" value="C:nucleus"/>
    <property type="evidence" value="ECO:0007669"/>
    <property type="project" value="UniProtKB-SubCell"/>
</dbReference>
<dbReference type="SMART" id="SM00715">
    <property type="entry name" value="LA"/>
    <property type="match status" value="1"/>
</dbReference>
<dbReference type="CDD" id="cd08028">
    <property type="entry name" value="LARP_3"/>
    <property type="match status" value="1"/>
</dbReference>
<dbReference type="PRINTS" id="PR00302">
    <property type="entry name" value="LUPUSLA"/>
</dbReference>
<dbReference type="Proteomes" id="UP000887540">
    <property type="component" value="Unplaced"/>
</dbReference>
<feature type="domain" description="HTH La-type RNA-binding" evidence="7">
    <location>
        <begin position="11"/>
        <end position="101"/>
    </location>
</feature>
<feature type="region of interest" description="Disordered" evidence="5">
    <location>
        <begin position="196"/>
        <end position="222"/>
    </location>
</feature>
<dbReference type="Pfam" id="PF05383">
    <property type="entry name" value="La"/>
    <property type="match status" value="1"/>
</dbReference>
<name>A0A914BXU3_9BILA</name>
<dbReference type="PANTHER" id="PTHR22792:SF166">
    <property type="entry name" value="LUPUS LA PROTEIN HOMOLOG"/>
    <property type="match status" value="1"/>
</dbReference>
<dbReference type="InterPro" id="IPR035979">
    <property type="entry name" value="RBD_domain_sf"/>
</dbReference>